<gene>
    <name evidence="3" type="ORF">HALLA_00430</name>
</gene>
<feature type="region of interest" description="Disordered" evidence="1">
    <location>
        <begin position="123"/>
        <end position="239"/>
    </location>
</feature>
<dbReference type="eggNOG" id="arCOG03606">
    <property type="taxonomic scope" value="Archaea"/>
</dbReference>
<dbReference type="Proteomes" id="UP000019024">
    <property type="component" value="Plasmid unnamed2"/>
</dbReference>
<proteinExistence type="predicted"/>
<reference evidence="3 4" key="1">
    <citation type="submission" date="2014-01" db="EMBL/GenBank/DDBJ databases">
        <authorList>
            <consortium name="DOE Joint Genome Institute"/>
            <person name="Anderson I."/>
            <person name="Huntemann M."/>
            <person name="Han J."/>
            <person name="Chen A."/>
            <person name="Kyrpides N."/>
            <person name="Mavromatis K."/>
            <person name="Markowitz V."/>
            <person name="Palaniappan K."/>
            <person name="Ivanova N."/>
            <person name="Schaumberg A."/>
            <person name="Pati A."/>
            <person name="Liolios K."/>
            <person name="Nordberg H.P."/>
            <person name="Cantor M.N."/>
            <person name="Hua S.X."/>
            <person name="Woyke T."/>
        </authorList>
    </citation>
    <scope>NUCLEOTIDE SEQUENCE [LARGE SCALE GENOMIC DNA]</scope>
    <source>
        <strain evidence="3 4">XH-48</strain>
        <plasmid evidence="4">2</plasmid>
    </source>
</reference>
<evidence type="ECO:0000256" key="1">
    <source>
        <dbReference type="SAM" id="MobiDB-lite"/>
    </source>
</evidence>
<evidence type="ECO:0000313" key="3">
    <source>
        <dbReference type="EMBL" id="AHG01789.1"/>
    </source>
</evidence>
<feature type="region of interest" description="Disordered" evidence="1">
    <location>
        <begin position="68"/>
        <end position="103"/>
    </location>
</feature>
<evidence type="ECO:0000313" key="4">
    <source>
        <dbReference type="Proteomes" id="UP000019024"/>
    </source>
</evidence>
<organism evidence="3 4">
    <name type="scientific">Halostagnicola larsenii XH-48</name>
    <dbReference type="NCBI Taxonomy" id="797299"/>
    <lineage>
        <taxon>Archaea</taxon>
        <taxon>Methanobacteriati</taxon>
        <taxon>Methanobacteriota</taxon>
        <taxon>Stenosarchaea group</taxon>
        <taxon>Halobacteria</taxon>
        <taxon>Halobacteriales</taxon>
        <taxon>Natrialbaceae</taxon>
        <taxon>Halostagnicola</taxon>
    </lineage>
</organism>
<geneLocation type="plasmid" evidence="3">
    <name>unnamed</name>
</geneLocation>
<dbReference type="HOGENOM" id="CLU_1072021_0_0_2"/>
<protein>
    <recommendedName>
        <fullName evidence="5">PGF-CTERM sorting domain-containing protein</fullName>
    </recommendedName>
</protein>
<dbReference type="OrthoDB" id="103676at2157"/>
<evidence type="ECO:0008006" key="5">
    <source>
        <dbReference type="Google" id="ProtNLM"/>
    </source>
</evidence>
<keyword evidence="3" id="KW-0614">Plasmid</keyword>
<feature type="transmembrane region" description="Helical" evidence="2">
    <location>
        <begin position="233"/>
        <end position="251"/>
    </location>
</feature>
<keyword evidence="2" id="KW-0812">Transmembrane</keyword>
<dbReference type="RefSeq" id="WP_049954659.1">
    <property type="nucleotide sequence ID" value="NZ_CP007057.1"/>
</dbReference>
<dbReference type="AlphaFoldDB" id="W0JTA9"/>
<evidence type="ECO:0000256" key="2">
    <source>
        <dbReference type="SAM" id="Phobius"/>
    </source>
</evidence>
<keyword evidence="2" id="KW-1133">Transmembrane helix</keyword>
<name>W0JTA9_9EURY</name>
<dbReference type="KEGG" id="hlr:HALLA_00430"/>
<sequence length="259" mass="25997">MTGPTESGRPALVALLVCALALSTIAAVGPVAAQDDGPPPLPAAYYGDLEINGEPADAGVVVEAEVDGEVRGSSTVGENATYGGPDAEDPKLEVDGTDGDAGENVTFYVESEDFDRTAIDDYDNITWEPETVKRIDLSAAVEFDDGDDGNSDDGNSDDGDDSGGEDSDDGDGGDGDNGSSEDNDDGEVDGGNGDDGDDANSEDGDDGGGEDSADGDGDDGGSEGGDNSDGNPIPGFGFGAAGIAVFSAFALRNYRVTSR</sequence>
<keyword evidence="2" id="KW-0472">Membrane</keyword>
<accession>W0JTA9</accession>
<feature type="compositionally biased region" description="Acidic residues" evidence="1">
    <location>
        <begin position="142"/>
        <end position="221"/>
    </location>
</feature>
<dbReference type="EMBL" id="CP007057">
    <property type="protein sequence ID" value="AHG01789.1"/>
    <property type="molecule type" value="Genomic_DNA"/>
</dbReference>
<dbReference type="GeneID" id="25147164"/>
<keyword evidence="4" id="KW-1185">Reference proteome</keyword>